<proteinExistence type="predicted"/>
<reference evidence="1 2" key="1">
    <citation type="submission" date="2019-01" db="EMBL/GenBank/DDBJ databases">
        <authorList>
            <person name="Brito A."/>
        </authorList>
    </citation>
    <scope>NUCLEOTIDE SEQUENCE [LARGE SCALE GENOMIC DNA]</scope>
    <source>
        <strain evidence="1">1</strain>
    </source>
</reference>
<dbReference type="AlphaFoldDB" id="A0A563VMJ6"/>
<keyword evidence="2" id="KW-1185">Reference proteome</keyword>
<gene>
    <name evidence="1" type="ORF">H1P_1530015</name>
</gene>
<organism evidence="1 2">
    <name type="scientific">Hyella patelloides LEGE 07179</name>
    <dbReference type="NCBI Taxonomy" id="945734"/>
    <lineage>
        <taxon>Bacteria</taxon>
        <taxon>Bacillati</taxon>
        <taxon>Cyanobacteriota</taxon>
        <taxon>Cyanophyceae</taxon>
        <taxon>Pleurocapsales</taxon>
        <taxon>Hyellaceae</taxon>
        <taxon>Hyella</taxon>
    </lineage>
</organism>
<dbReference type="EMBL" id="CAACVJ010000061">
    <property type="protein sequence ID" value="VEP12563.1"/>
    <property type="molecule type" value="Genomic_DNA"/>
</dbReference>
<accession>A0A563VMJ6</accession>
<evidence type="ECO:0000313" key="2">
    <source>
        <dbReference type="Proteomes" id="UP000320055"/>
    </source>
</evidence>
<name>A0A563VMJ6_9CYAN</name>
<evidence type="ECO:0000313" key="1">
    <source>
        <dbReference type="EMBL" id="VEP12563.1"/>
    </source>
</evidence>
<dbReference type="Proteomes" id="UP000320055">
    <property type="component" value="Unassembled WGS sequence"/>
</dbReference>
<protein>
    <submittedName>
        <fullName evidence="1">Uncharacterized protein</fullName>
    </submittedName>
</protein>
<sequence>MQSNTIAINQLANIANTKNCNSEINQSCIKEMPINREQP</sequence>